<feature type="domain" description="Pyruvate flavodoxin/ferredoxin oxidoreductase pyrimidine binding" evidence="3">
    <location>
        <begin position="260"/>
        <end position="435"/>
    </location>
</feature>
<evidence type="ECO:0000259" key="3">
    <source>
        <dbReference type="Pfam" id="PF01855"/>
    </source>
</evidence>
<accession>A0A8J7S808</accession>
<gene>
    <name evidence="5" type="ORF">NATSA_13230</name>
</gene>
<evidence type="ECO:0000256" key="1">
    <source>
        <dbReference type="ARBA" id="ARBA00023002"/>
    </source>
</evidence>
<reference evidence="5" key="1">
    <citation type="submission" date="2021-02" db="EMBL/GenBank/DDBJ databases">
        <title>Natronogracilivirga saccharolytica gen. nov. sp. nov. a new anaerobic, haloalkiliphilic carbohydrate-fermenting bacterium from soda lake and proposing of Cyclonatronumiaceae fam. nov. in the phylum Balneolaeota.</title>
        <authorList>
            <person name="Zhilina T.N."/>
            <person name="Sorokin D.Y."/>
            <person name="Zavarzina D.G."/>
            <person name="Toshchakov S.V."/>
            <person name="Kublanov I.V."/>
        </authorList>
    </citation>
    <scope>NUCLEOTIDE SEQUENCE</scope>
    <source>
        <strain evidence="5">Z-1702</strain>
    </source>
</reference>
<dbReference type="InterPro" id="IPR009014">
    <property type="entry name" value="Transketo_C/PFOR_II"/>
</dbReference>
<keyword evidence="6" id="KW-1185">Reference proteome</keyword>
<evidence type="ECO:0000313" key="6">
    <source>
        <dbReference type="Proteomes" id="UP000673975"/>
    </source>
</evidence>
<dbReference type="AlphaFoldDB" id="A0A8J7S808"/>
<dbReference type="Gene3D" id="3.40.50.920">
    <property type="match status" value="1"/>
</dbReference>
<dbReference type="InterPro" id="IPR002880">
    <property type="entry name" value="Pyrv_Fd/Flavodoxin_OxRdtase_N"/>
</dbReference>
<sequence>MSITEKQKKEVTIRFSGDSGDGIQLTGSQFSNTTALSGNDLSTFPDYPAEIRAPAGTVHGVSGFQIHFGSKPIHTPGDMCDVLVVMNAAALKANLKFLKPGGIIIANTDGFGKKDLSLAKYAPEETPIQDAKEAGYSVIEIDVTKMTRESLKDTGLTTKEIDRSKNMFVLGVVYWLYSRPTDSTIEFLKKKFANKPKIAEANIKALNDGFTYGIATEIFSERYTVEAAPIKPGTYRNITGNDSIVLGLAAVAKKSNLPLFLGSYPITPASEILHGLSRLKNYNVSTFQAEDEIAAITSAIGASFGGHLGVTTSSGPGVALKSEAIGLATMLELPLVIVNVQRAGPSTGLPTKTEQADLLQAFYGRAGECPVAIISASSPADCFDVTYEACRLAVEHMIPVMMLTDGYIANGAEPWKLPDTSKLKPVNVKQEKPADGGNGQESAPFLPYKRDENLVRPWAVAGTKGLAHRIGGLEKEHETGNISYDPDNHHMMTEFREKKRDNIAKFIPDQEIDEGTDSGKLLVVGWGSTYGSIKSAVTEALEDGHDVSYIHLRYLSPFPKNLKDILGRFDRILVPEINRGQLSKILRDQFLLPVEGYNRVRGVPFTVAELKTKIVEMCTG</sequence>
<dbReference type="Proteomes" id="UP000673975">
    <property type="component" value="Unassembled WGS sequence"/>
</dbReference>
<evidence type="ECO:0000259" key="2">
    <source>
        <dbReference type="Pfam" id="PF01558"/>
    </source>
</evidence>
<dbReference type="GO" id="GO:0006979">
    <property type="term" value="P:response to oxidative stress"/>
    <property type="evidence" value="ECO:0007669"/>
    <property type="project" value="TreeGrafter"/>
</dbReference>
<dbReference type="InterPro" id="IPR022367">
    <property type="entry name" value="2-oxoacid/accept_OxRdtase_asu"/>
</dbReference>
<dbReference type="SUPFAM" id="SSF52518">
    <property type="entry name" value="Thiamin diphosphate-binding fold (THDP-binding)"/>
    <property type="match status" value="1"/>
</dbReference>
<evidence type="ECO:0000259" key="4">
    <source>
        <dbReference type="Pfam" id="PF17147"/>
    </source>
</evidence>
<dbReference type="SUPFAM" id="SSF53323">
    <property type="entry name" value="Pyruvate-ferredoxin oxidoreductase, PFOR, domain III"/>
    <property type="match status" value="1"/>
</dbReference>
<evidence type="ECO:0000313" key="5">
    <source>
        <dbReference type="EMBL" id="MBP3193633.1"/>
    </source>
</evidence>
<dbReference type="SUPFAM" id="SSF52922">
    <property type="entry name" value="TK C-terminal domain-like"/>
    <property type="match status" value="1"/>
</dbReference>
<dbReference type="InterPro" id="IPR050722">
    <property type="entry name" value="Pyruvate:ferred/Flavod_OxRd"/>
</dbReference>
<dbReference type="Pfam" id="PF01558">
    <property type="entry name" value="POR"/>
    <property type="match status" value="1"/>
</dbReference>
<dbReference type="GO" id="GO:0016903">
    <property type="term" value="F:oxidoreductase activity, acting on the aldehyde or oxo group of donors"/>
    <property type="evidence" value="ECO:0007669"/>
    <property type="project" value="InterPro"/>
</dbReference>
<dbReference type="Gene3D" id="3.40.920.10">
    <property type="entry name" value="Pyruvate-ferredoxin oxidoreductase, PFOR, domain III"/>
    <property type="match status" value="1"/>
</dbReference>
<dbReference type="EMBL" id="JAFIDN010000012">
    <property type="protein sequence ID" value="MBP3193633.1"/>
    <property type="molecule type" value="Genomic_DNA"/>
</dbReference>
<dbReference type="InterPro" id="IPR033412">
    <property type="entry name" value="PFOR_II"/>
</dbReference>
<dbReference type="FunFam" id="3.40.50.970:FF:000022">
    <property type="entry name" value="2-oxoglutarate ferredoxin oxidoreductase alpha subunit"/>
    <property type="match status" value="1"/>
</dbReference>
<dbReference type="RefSeq" id="WP_210513088.1">
    <property type="nucleotide sequence ID" value="NZ_JAFIDN010000012.1"/>
</dbReference>
<comment type="caution">
    <text evidence="5">The sequence shown here is derived from an EMBL/GenBank/DDBJ whole genome shotgun (WGS) entry which is preliminary data.</text>
</comment>
<dbReference type="CDD" id="cd07034">
    <property type="entry name" value="TPP_PYR_PFOR_IOR-alpha_like"/>
    <property type="match status" value="1"/>
</dbReference>
<name>A0A8J7S808_9BACT</name>
<dbReference type="PANTHER" id="PTHR32154:SF20">
    <property type="entry name" value="2-OXOGLUTARATE OXIDOREDUCTASE SUBUNIT KORA"/>
    <property type="match status" value="1"/>
</dbReference>
<dbReference type="InterPro" id="IPR019752">
    <property type="entry name" value="Pyrv/ketoisovalerate_OxRed_cat"/>
</dbReference>
<keyword evidence="1" id="KW-0560">Oxidoreductase</keyword>
<dbReference type="InterPro" id="IPR002869">
    <property type="entry name" value="Pyrv_flavodox_OxRed_cen"/>
</dbReference>
<dbReference type="NCBIfam" id="TIGR03710">
    <property type="entry name" value="OAFO_sf"/>
    <property type="match status" value="1"/>
</dbReference>
<dbReference type="Pfam" id="PF17147">
    <property type="entry name" value="PFOR_II"/>
    <property type="match status" value="1"/>
</dbReference>
<dbReference type="Gene3D" id="3.40.50.970">
    <property type="match status" value="1"/>
</dbReference>
<feature type="domain" description="Pyruvate/ketoisovalerate oxidoreductase catalytic" evidence="2">
    <location>
        <begin position="20"/>
        <end position="210"/>
    </location>
</feature>
<organism evidence="5 6">
    <name type="scientific">Natronogracilivirga saccharolytica</name>
    <dbReference type="NCBI Taxonomy" id="2812953"/>
    <lineage>
        <taxon>Bacteria</taxon>
        <taxon>Pseudomonadati</taxon>
        <taxon>Balneolota</taxon>
        <taxon>Balneolia</taxon>
        <taxon>Balneolales</taxon>
        <taxon>Cyclonatronaceae</taxon>
        <taxon>Natronogracilivirga</taxon>
    </lineage>
</organism>
<dbReference type="InterPro" id="IPR029061">
    <property type="entry name" value="THDP-binding"/>
</dbReference>
<feature type="domain" description="Pyruvate:ferredoxin oxidoreductase core" evidence="4">
    <location>
        <begin position="521"/>
        <end position="584"/>
    </location>
</feature>
<proteinExistence type="predicted"/>
<protein>
    <submittedName>
        <fullName evidence="5">2-oxoacid:acceptor oxidoreductase subunit alpha</fullName>
    </submittedName>
</protein>
<dbReference type="PANTHER" id="PTHR32154">
    <property type="entry name" value="PYRUVATE-FLAVODOXIN OXIDOREDUCTASE-RELATED"/>
    <property type="match status" value="1"/>
</dbReference>
<dbReference type="Pfam" id="PF01855">
    <property type="entry name" value="POR_N"/>
    <property type="match status" value="1"/>
</dbReference>